<dbReference type="RefSeq" id="WP_110067120.1">
    <property type="nucleotide sequence ID" value="NZ_QGTW01000016.1"/>
</dbReference>
<proteinExistence type="predicted"/>
<dbReference type="AlphaFoldDB" id="A0A2V2ZJV2"/>
<sequence length="161" mass="18422">MTENNEAKAPDTLSDEQIRIAKAFVSERHEKGIGVTEFCSKYRISTKTFYEWRKNEVFESYLVALGGSIISDDERQAYQLVKKKIMAEATKANAGVREIQLFLDNFSYVVEAEKQERMKELGITPAHERQSEKSVEEKKLGLLARLKTADKPNREGTDNNE</sequence>
<comment type="caution">
    <text evidence="2">The sequence shown here is derived from an EMBL/GenBank/DDBJ whole genome shotgun (WGS) entry which is preliminary data.</text>
</comment>
<gene>
    <name evidence="2" type="ORF">DFO73_11639</name>
</gene>
<dbReference type="InterPro" id="IPR024978">
    <property type="entry name" value="Homeodomain_phBC6A51-type"/>
</dbReference>
<protein>
    <submittedName>
        <fullName evidence="2">Putative insertion element HTH domain-containing protein</fullName>
    </submittedName>
</protein>
<organism evidence="2 3">
    <name type="scientific">Cytobacillus oceanisediminis</name>
    <dbReference type="NCBI Taxonomy" id="665099"/>
    <lineage>
        <taxon>Bacteria</taxon>
        <taxon>Bacillati</taxon>
        <taxon>Bacillota</taxon>
        <taxon>Bacilli</taxon>
        <taxon>Bacillales</taxon>
        <taxon>Bacillaceae</taxon>
        <taxon>Cytobacillus</taxon>
    </lineage>
</organism>
<evidence type="ECO:0000313" key="3">
    <source>
        <dbReference type="Proteomes" id="UP000247150"/>
    </source>
</evidence>
<dbReference type="EMBL" id="QGTW01000016">
    <property type="protein sequence ID" value="PWW20225.1"/>
    <property type="molecule type" value="Genomic_DNA"/>
</dbReference>
<evidence type="ECO:0000259" key="1">
    <source>
        <dbReference type="Pfam" id="PF13022"/>
    </source>
</evidence>
<reference evidence="2 3" key="1">
    <citation type="submission" date="2018-05" db="EMBL/GenBank/DDBJ databases">
        <title>Freshwater and sediment microbial communities from various areas in North America, analyzing microbe dynamics in response to fracking.</title>
        <authorList>
            <person name="Lamendella R."/>
        </authorList>
    </citation>
    <scope>NUCLEOTIDE SEQUENCE [LARGE SCALE GENOMIC DNA]</scope>
    <source>
        <strain evidence="2 3">15_TX</strain>
    </source>
</reference>
<evidence type="ECO:0000313" key="2">
    <source>
        <dbReference type="EMBL" id="PWW20225.1"/>
    </source>
</evidence>
<dbReference type="Pfam" id="PF13022">
    <property type="entry name" value="HTH_Tnp_1_2"/>
    <property type="match status" value="1"/>
</dbReference>
<dbReference type="Gene3D" id="1.10.10.60">
    <property type="entry name" value="Homeodomain-like"/>
    <property type="match status" value="1"/>
</dbReference>
<dbReference type="Proteomes" id="UP000247150">
    <property type="component" value="Unassembled WGS sequence"/>
</dbReference>
<accession>A0A2V2ZJV2</accession>
<feature type="domain" description="Homeodomain phBC6A51-type" evidence="1">
    <location>
        <begin position="10"/>
        <end position="117"/>
    </location>
</feature>
<dbReference type="OrthoDB" id="2871578at2"/>
<name>A0A2V2ZJV2_9BACI</name>